<accession>F8MQD9</accession>
<dbReference type="EMBL" id="GL891305">
    <property type="protein sequence ID" value="EGO56569.1"/>
    <property type="molecule type" value="Genomic_DNA"/>
</dbReference>
<sequence>MGYGENWKLPRPNLNHLDLSVKVQSMIDRISLLTGQGSGGISLYAGCHVISRMNEG</sequence>
<dbReference type="GeneID" id="20823285"/>
<evidence type="ECO:0000313" key="2">
    <source>
        <dbReference type="Proteomes" id="UP000008065"/>
    </source>
</evidence>
<dbReference type="VEuPathDB" id="FungiDB:NEUTE1DRAFT_117388"/>
<gene>
    <name evidence="1" type="ORF">NEUTE1DRAFT_117388</name>
</gene>
<dbReference type="RefSeq" id="XP_009852155.1">
    <property type="nucleotide sequence ID" value="XM_009853853.1"/>
</dbReference>
<organism evidence="1 2">
    <name type="scientific">Neurospora tetrasperma (strain FGSC 2508 / ATCC MYA-4615 / P0657)</name>
    <dbReference type="NCBI Taxonomy" id="510951"/>
    <lineage>
        <taxon>Eukaryota</taxon>
        <taxon>Fungi</taxon>
        <taxon>Dikarya</taxon>
        <taxon>Ascomycota</taxon>
        <taxon>Pezizomycotina</taxon>
        <taxon>Sordariomycetes</taxon>
        <taxon>Sordariomycetidae</taxon>
        <taxon>Sordariales</taxon>
        <taxon>Sordariaceae</taxon>
        <taxon>Neurospora</taxon>
    </lineage>
</organism>
<dbReference type="HOGENOM" id="CLU_3014734_0_0_1"/>
<dbReference type="Proteomes" id="UP000008065">
    <property type="component" value="Unassembled WGS sequence"/>
</dbReference>
<name>F8MQD9_NEUT8</name>
<proteinExistence type="predicted"/>
<dbReference type="KEGG" id="nte:NEUTE1DRAFT117388"/>
<keyword evidence="2" id="KW-1185">Reference proteome</keyword>
<protein>
    <submittedName>
        <fullName evidence="1">Uncharacterized protein</fullName>
    </submittedName>
</protein>
<dbReference type="AlphaFoldDB" id="F8MQD9"/>
<evidence type="ECO:0000313" key="1">
    <source>
        <dbReference type="EMBL" id="EGO56569.1"/>
    </source>
</evidence>
<reference evidence="2" key="1">
    <citation type="journal article" date="2011" name="Genetics">
        <title>Massive changes in genome architecture accompany the transition to self-fertility in the filamentous fungus Neurospora tetrasperma.</title>
        <authorList>
            <person name="Ellison C.E."/>
            <person name="Stajich J.E."/>
            <person name="Jacobson D.J."/>
            <person name="Natvig D.O."/>
            <person name="Lapidus A."/>
            <person name="Foster B."/>
            <person name="Aerts A."/>
            <person name="Riley R."/>
            <person name="Lindquist E.A."/>
            <person name="Grigoriev I.V."/>
            <person name="Taylor J.W."/>
        </authorList>
    </citation>
    <scope>NUCLEOTIDE SEQUENCE [LARGE SCALE GENOMIC DNA]</scope>
    <source>
        <strain evidence="2">FGSC 2508 / P0657</strain>
    </source>
</reference>